<evidence type="ECO:0000313" key="3">
    <source>
        <dbReference type="Proteomes" id="UP001596189"/>
    </source>
</evidence>
<protein>
    <submittedName>
        <fullName evidence="2">ABC transporter permease</fullName>
    </submittedName>
</protein>
<keyword evidence="1" id="KW-0472">Membrane</keyword>
<keyword evidence="1" id="KW-0812">Transmembrane</keyword>
<dbReference type="Proteomes" id="UP001596189">
    <property type="component" value="Unassembled WGS sequence"/>
</dbReference>
<feature type="transmembrane region" description="Helical" evidence="1">
    <location>
        <begin position="163"/>
        <end position="184"/>
    </location>
</feature>
<keyword evidence="1" id="KW-1133">Transmembrane helix</keyword>
<feature type="transmembrane region" description="Helical" evidence="1">
    <location>
        <begin position="76"/>
        <end position="94"/>
    </location>
</feature>
<feature type="transmembrane region" description="Helical" evidence="1">
    <location>
        <begin position="125"/>
        <end position="151"/>
    </location>
</feature>
<feature type="transmembrane region" description="Helical" evidence="1">
    <location>
        <begin position="43"/>
        <end position="64"/>
    </location>
</feature>
<feature type="transmembrane region" description="Helical" evidence="1">
    <location>
        <begin position="191"/>
        <end position="215"/>
    </location>
</feature>
<organism evidence="2 3">
    <name type="scientific">Angustibacter luteus</name>
    <dbReference type="NCBI Taxonomy" id="658456"/>
    <lineage>
        <taxon>Bacteria</taxon>
        <taxon>Bacillati</taxon>
        <taxon>Actinomycetota</taxon>
        <taxon>Actinomycetes</taxon>
        <taxon>Kineosporiales</taxon>
        <taxon>Kineosporiaceae</taxon>
    </lineage>
</organism>
<proteinExistence type="predicted"/>
<sequence length="269" mass="28629">MTTLTAAPTVGRVRPTRPVPAKIPFTRVLWVELTKMFDTRSGFWLVASIGISAVLATGAVIVFAPTNELTYDSFGAAIGFPMVVILPIIAILSVTSEWSQRSGLTTFTLVPNRSRVIMAKMINSIVLGAASIVVALGIGAIGNIVGSAIAGVDTVWDISLNQALSIILANVLGLLIGFMLGLLIRNSAGAVVAYFVYGFVLAGLTGLLATSQQWFADIQPWVDFNYAQGFLFDGNLTGEQWANVGVSGLLWIVLPLTVGLFLVRRSEVK</sequence>
<evidence type="ECO:0000256" key="1">
    <source>
        <dbReference type="SAM" id="Phobius"/>
    </source>
</evidence>
<keyword evidence="3" id="KW-1185">Reference proteome</keyword>
<name>A0ABW1JBM8_9ACTN</name>
<reference evidence="3" key="1">
    <citation type="journal article" date="2019" name="Int. J. Syst. Evol. Microbiol.">
        <title>The Global Catalogue of Microorganisms (GCM) 10K type strain sequencing project: providing services to taxonomists for standard genome sequencing and annotation.</title>
        <authorList>
            <consortium name="The Broad Institute Genomics Platform"/>
            <consortium name="The Broad Institute Genome Sequencing Center for Infectious Disease"/>
            <person name="Wu L."/>
            <person name="Ma J."/>
        </authorList>
    </citation>
    <scope>NUCLEOTIDE SEQUENCE [LARGE SCALE GENOMIC DNA]</scope>
    <source>
        <strain evidence="3">KACC 14249</strain>
    </source>
</reference>
<dbReference type="EMBL" id="JBHSRD010000002">
    <property type="protein sequence ID" value="MFC6006297.1"/>
    <property type="molecule type" value="Genomic_DNA"/>
</dbReference>
<dbReference type="RefSeq" id="WP_345717145.1">
    <property type="nucleotide sequence ID" value="NZ_BAABFP010000005.1"/>
</dbReference>
<accession>A0ABW1JBM8</accession>
<feature type="transmembrane region" description="Helical" evidence="1">
    <location>
        <begin position="241"/>
        <end position="263"/>
    </location>
</feature>
<gene>
    <name evidence="2" type="ORF">ACFQDO_04065</name>
</gene>
<evidence type="ECO:0000313" key="2">
    <source>
        <dbReference type="EMBL" id="MFC6006297.1"/>
    </source>
</evidence>
<comment type="caution">
    <text evidence="2">The sequence shown here is derived from an EMBL/GenBank/DDBJ whole genome shotgun (WGS) entry which is preliminary data.</text>
</comment>